<proteinExistence type="predicted"/>
<comment type="caution">
    <text evidence="1">The sequence shown here is derived from an EMBL/GenBank/DDBJ whole genome shotgun (WGS) entry which is preliminary data.</text>
</comment>
<name>A0ACC1HQ93_9FUNG</name>
<organism evidence="1 2">
    <name type="scientific">Spiromyces aspiralis</name>
    <dbReference type="NCBI Taxonomy" id="68401"/>
    <lineage>
        <taxon>Eukaryota</taxon>
        <taxon>Fungi</taxon>
        <taxon>Fungi incertae sedis</taxon>
        <taxon>Zoopagomycota</taxon>
        <taxon>Kickxellomycotina</taxon>
        <taxon>Kickxellomycetes</taxon>
        <taxon>Kickxellales</taxon>
        <taxon>Kickxellaceae</taxon>
        <taxon>Spiromyces</taxon>
    </lineage>
</organism>
<evidence type="ECO:0000313" key="1">
    <source>
        <dbReference type="EMBL" id="KAJ1678392.1"/>
    </source>
</evidence>
<sequence length="328" mass="37135">MYKVNNPDLVKYTVATEWSEDNDGKMQVNQYEVIKELGSGSYGVVYLVRDTKTGNYYAMKELTKSKLRNKNRSTRSINPPTIYGKRDSGGPLIGGRYAGFMRRSSSFKKEQKDPFYLIKEELAICKKLNHRNVTRLYEVLNDPEQDMLYMVIELCEAGPVMKVTLNGTNIMDESNARNYFIQSLLGLEYLHENGIAHRDIKPDNMLLTRDDVLKLSDFGEAYMFIGKGKDGDGGSDNDEIDDDDATMDSRSTGMTLAGTEAFMAPELLEGNLNPNLMPSADIWALGVSLYCFLYDKLPYERCEGQLEIADSIYHKRQVVPMTHGGRQV</sequence>
<reference evidence="1" key="1">
    <citation type="submission" date="2022-06" db="EMBL/GenBank/DDBJ databases">
        <title>Phylogenomic reconstructions and comparative analyses of Kickxellomycotina fungi.</title>
        <authorList>
            <person name="Reynolds N.K."/>
            <person name="Stajich J.E."/>
            <person name="Barry K."/>
            <person name="Grigoriev I.V."/>
            <person name="Crous P."/>
            <person name="Smith M.E."/>
        </authorList>
    </citation>
    <scope>NUCLEOTIDE SEQUENCE</scope>
    <source>
        <strain evidence="1">RSA 2271</strain>
    </source>
</reference>
<keyword evidence="2" id="KW-1185">Reference proteome</keyword>
<gene>
    <name evidence="1" type="ORF">EV182_004138</name>
</gene>
<protein>
    <submittedName>
        <fullName evidence="1">Uncharacterized protein</fullName>
    </submittedName>
</protein>
<evidence type="ECO:0000313" key="2">
    <source>
        <dbReference type="Proteomes" id="UP001145114"/>
    </source>
</evidence>
<dbReference type="Proteomes" id="UP001145114">
    <property type="component" value="Unassembled WGS sequence"/>
</dbReference>
<accession>A0ACC1HQ93</accession>
<dbReference type="EMBL" id="JAMZIH010001211">
    <property type="protein sequence ID" value="KAJ1678392.1"/>
    <property type="molecule type" value="Genomic_DNA"/>
</dbReference>